<dbReference type="Proteomes" id="UP001193389">
    <property type="component" value="Chromosome"/>
</dbReference>
<dbReference type="GO" id="GO:0009279">
    <property type="term" value="C:cell outer membrane"/>
    <property type="evidence" value="ECO:0007669"/>
    <property type="project" value="UniProtKB-SubCell"/>
</dbReference>
<evidence type="ECO:0000259" key="6">
    <source>
        <dbReference type="Pfam" id="PF07980"/>
    </source>
</evidence>
<dbReference type="AlphaFoldDB" id="A0A5K7SBR1"/>
<feature type="domain" description="RagB/SusD" evidence="6">
    <location>
        <begin position="385"/>
        <end position="510"/>
    </location>
</feature>
<dbReference type="SUPFAM" id="SSF48452">
    <property type="entry name" value="TPR-like"/>
    <property type="match status" value="1"/>
</dbReference>
<evidence type="ECO:0000259" key="7">
    <source>
        <dbReference type="Pfam" id="PF14322"/>
    </source>
</evidence>
<comment type="similarity">
    <text evidence="2">Belongs to the SusD family.</text>
</comment>
<dbReference type="EMBL" id="AP018694">
    <property type="protein sequence ID" value="BBE18919.1"/>
    <property type="molecule type" value="Genomic_DNA"/>
</dbReference>
<keyword evidence="3" id="KW-0732">Signal</keyword>
<dbReference type="RefSeq" id="WP_318347209.1">
    <property type="nucleotide sequence ID" value="NZ_AP018694.1"/>
</dbReference>
<evidence type="ECO:0000256" key="4">
    <source>
        <dbReference type="ARBA" id="ARBA00023136"/>
    </source>
</evidence>
<dbReference type="KEGG" id="anf:AQPE_3089"/>
<feature type="domain" description="SusD-like N-terminal" evidence="7">
    <location>
        <begin position="44"/>
        <end position="222"/>
    </location>
</feature>
<evidence type="ECO:0000256" key="3">
    <source>
        <dbReference type="ARBA" id="ARBA00022729"/>
    </source>
</evidence>
<dbReference type="InterPro" id="IPR011990">
    <property type="entry name" value="TPR-like_helical_dom_sf"/>
</dbReference>
<dbReference type="InterPro" id="IPR012944">
    <property type="entry name" value="SusD_RagB_dom"/>
</dbReference>
<evidence type="ECO:0000256" key="5">
    <source>
        <dbReference type="ARBA" id="ARBA00023237"/>
    </source>
</evidence>
<evidence type="ECO:0000256" key="2">
    <source>
        <dbReference type="ARBA" id="ARBA00006275"/>
    </source>
</evidence>
<dbReference type="Pfam" id="PF14322">
    <property type="entry name" value="SusD-like_3"/>
    <property type="match status" value="1"/>
</dbReference>
<dbReference type="Pfam" id="PF07980">
    <property type="entry name" value="SusD_RagB"/>
    <property type="match status" value="1"/>
</dbReference>
<dbReference type="Gene3D" id="1.25.40.390">
    <property type="match status" value="1"/>
</dbReference>
<dbReference type="InterPro" id="IPR033985">
    <property type="entry name" value="SusD-like_N"/>
</dbReference>
<protein>
    <submittedName>
        <fullName evidence="8">SusD, outer membrane protein</fullName>
    </submittedName>
</protein>
<reference evidence="8" key="1">
    <citation type="journal article" date="2020" name="Int. J. Syst. Evol. Microbiol.">
        <title>Aquipluma nitroreducens gen. nov. sp. nov., a novel facultatively anaerobic bacterium isolated from a freshwater lake.</title>
        <authorList>
            <person name="Watanabe M."/>
            <person name="Kojima H."/>
            <person name="Fukui M."/>
        </authorList>
    </citation>
    <scope>NUCLEOTIDE SEQUENCE</scope>
    <source>
        <strain evidence="8">MeG22</strain>
    </source>
</reference>
<evidence type="ECO:0000256" key="1">
    <source>
        <dbReference type="ARBA" id="ARBA00004442"/>
    </source>
</evidence>
<keyword evidence="5" id="KW-0998">Cell outer membrane</keyword>
<comment type="subcellular location">
    <subcellularLocation>
        <location evidence="1">Cell outer membrane</location>
    </subcellularLocation>
</comment>
<sequence length="510" mass="57361">MKKSKIFIFIAVVIASWGFSGCTNLDEVVYDKLPVDQFGKNTKEVNSLIAPIYRTLKDVFPSNYFLLSECSSDMAITPTRKGGDWWDGGQFKELRFHTWTPSTNLVKDSYNSAVSAITLCNKIYSMINENPAIENKDQIIAEIRGVRAFWYYTLLDYYGNVPIVTDFNNKDLPKTSTRVEVYKFVLDELNAIKDVVRADVSSASYGKITKGVVYTMLAKMYLNATVWNPAGGAKWQECIAAADEVIKLPYLIEPSFKQSFIVKNQNSQEIIFPIVFSTSDGGNHIAQRTLHYLAAPSLGLKIGTWNGICAMPDYVKAYDPADKRIGWSFLTGPMKDPATGLTYITAHGRPLIHTVDVTMKYGFDADGWGQTEQEDGARCWKWEFESGQNGDAENDMAIFRLADVYLMKAEALVRSGGDIAEATRLVNVIRKRAFDDAAKLKTTVTLEDVYQERRFELAWEISSRQDMIRFGTFLNAIPGWKGVTASKYLLFPIPRTARDANPNLTQNPGY</sequence>
<evidence type="ECO:0000313" key="9">
    <source>
        <dbReference type="Proteomes" id="UP001193389"/>
    </source>
</evidence>
<dbReference type="PROSITE" id="PS51257">
    <property type="entry name" value="PROKAR_LIPOPROTEIN"/>
    <property type="match status" value="1"/>
</dbReference>
<keyword evidence="9" id="KW-1185">Reference proteome</keyword>
<evidence type="ECO:0000313" key="8">
    <source>
        <dbReference type="EMBL" id="BBE18919.1"/>
    </source>
</evidence>
<keyword evidence="4" id="KW-0472">Membrane</keyword>
<name>A0A5K7SBR1_9BACT</name>
<accession>A0A5K7SBR1</accession>
<proteinExistence type="inferred from homology"/>
<dbReference type="CDD" id="cd08977">
    <property type="entry name" value="SusD"/>
    <property type="match status" value="1"/>
</dbReference>
<organism evidence="8 9">
    <name type="scientific">Aquipluma nitroreducens</name>
    <dbReference type="NCBI Taxonomy" id="2010828"/>
    <lineage>
        <taxon>Bacteria</taxon>
        <taxon>Pseudomonadati</taxon>
        <taxon>Bacteroidota</taxon>
        <taxon>Bacteroidia</taxon>
        <taxon>Marinilabiliales</taxon>
        <taxon>Prolixibacteraceae</taxon>
        <taxon>Aquipluma</taxon>
    </lineage>
</organism>
<gene>
    <name evidence="8" type="ORF">AQPE_3089</name>
</gene>